<dbReference type="InterPro" id="IPR037050">
    <property type="entry name" value="DUF1254_sf"/>
</dbReference>
<dbReference type="PROSITE" id="PS51318">
    <property type="entry name" value="TAT"/>
    <property type="match status" value="1"/>
</dbReference>
<evidence type="ECO:0000259" key="2">
    <source>
        <dbReference type="Pfam" id="PF06863"/>
    </source>
</evidence>
<sequence length="469" mass="51382">MKITRRRFTQVASSAIAFTAAGVIGLPARAAITVSPEVARAIAKEAYIYGFPMVDCYRIMWAYFVNEKSREYKGPPNGLYSEANVYTPADTAVQTPNSDTPYSFCWLDLRAEPIVLTLPKIEAKRYYSVQLVDSYTYNFDYLGTRATGNDGGSFLIAGPGWKGETPEGIAKVIQAETDFVLAIYRTQLFGPKDIDKVRAIQAEYKLAPLSAFAGTPAPAAATPVNFATPLSAADERTSLELFNLLSFILQYVPVLPDEKDLRDRFAQIGIVPGEKIDIASLSSKMAEALKAGMVDGQAEIDARRKTTETSENLFGTRAFINGDYVNRAVGAQMGILGNSKEEAYYGLFGEAADGKPLSGETSYVMRFEKGQLPPAKAFWSITMYDLPQQFLVANPIDRYLVNSPMVPDLVTEADGSISIYLSATKPEGAKAKNWLPAPKGPYMAVLRVYYPEASVLDGTWKQPEVQLAN</sequence>
<dbReference type="Pfam" id="PF06863">
    <property type="entry name" value="DUF1254"/>
    <property type="match status" value="1"/>
</dbReference>
<evidence type="ECO:0000313" key="4">
    <source>
        <dbReference type="Proteomes" id="UP000435648"/>
    </source>
</evidence>
<dbReference type="Pfam" id="PF06742">
    <property type="entry name" value="DUF1214"/>
    <property type="match status" value="1"/>
</dbReference>
<feature type="domain" description="DUF1214" evidence="1">
    <location>
        <begin position="344"/>
        <end position="452"/>
    </location>
</feature>
<feature type="domain" description="DUF1254" evidence="2">
    <location>
        <begin position="77"/>
        <end position="208"/>
    </location>
</feature>
<protein>
    <submittedName>
        <fullName evidence="3">DUF1254 domain-containing protein</fullName>
    </submittedName>
</protein>
<evidence type="ECO:0000313" key="3">
    <source>
        <dbReference type="EMBL" id="QGZ33243.1"/>
    </source>
</evidence>
<dbReference type="PANTHER" id="PTHR36509:SF2">
    <property type="entry name" value="BLL3101 PROTEIN"/>
    <property type="match status" value="1"/>
</dbReference>
<dbReference type="OrthoDB" id="272779at2"/>
<dbReference type="InterPro" id="IPR006311">
    <property type="entry name" value="TAT_signal"/>
</dbReference>
<dbReference type="InterPro" id="IPR010679">
    <property type="entry name" value="DUF1254"/>
</dbReference>
<dbReference type="RefSeq" id="WP_158192268.1">
    <property type="nucleotide sequence ID" value="NZ_CP046908.1"/>
</dbReference>
<dbReference type="SUPFAM" id="SSF160935">
    <property type="entry name" value="VPA0735-like"/>
    <property type="match status" value="1"/>
</dbReference>
<name>A0A857C2Q6_9HYPH</name>
<gene>
    <name evidence="3" type="ORF">GH266_01195</name>
</gene>
<dbReference type="Gene3D" id="2.60.40.1610">
    <property type="entry name" value="Domain of unknown function DUF1254"/>
    <property type="match status" value="1"/>
</dbReference>
<dbReference type="Proteomes" id="UP000435648">
    <property type="component" value="Chromosome"/>
</dbReference>
<dbReference type="InterPro" id="IPR010621">
    <property type="entry name" value="DUF1214"/>
</dbReference>
<dbReference type="KEGG" id="siw:GH266_01195"/>
<evidence type="ECO:0000259" key="1">
    <source>
        <dbReference type="Pfam" id="PF06742"/>
    </source>
</evidence>
<dbReference type="AlphaFoldDB" id="A0A857C2Q6"/>
<proteinExistence type="predicted"/>
<organism evidence="3 4">
    <name type="scientific">Stappia indica</name>
    <dbReference type="NCBI Taxonomy" id="538381"/>
    <lineage>
        <taxon>Bacteria</taxon>
        <taxon>Pseudomonadati</taxon>
        <taxon>Pseudomonadota</taxon>
        <taxon>Alphaproteobacteria</taxon>
        <taxon>Hyphomicrobiales</taxon>
        <taxon>Stappiaceae</taxon>
        <taxon>Stappia</taxon>
    </lineage>
</organism>
<dbReference type="InterPro" id="IPR037049">
    <property type="entry name" value="DUF1214_C_sf"/>
</dbReference>
<dbReference type="PANTHER" id="PTHR36509">
    <property type="entry name" value="BLL3101 PROTEIN"/>
    <property type="match status" value="1"/>
</dbReference>
<dbReference type="EMBL" id="CP046908">
    <property type="protein sequence ID" value="QGZ33243.1"/>
    <property type="molecule type" value="Genomic_DNA"/>
</dbReference>
<reference evidence="3 4" key="1">
    <citation type="submission" date="2019-12" db="EMBL/GenBank/DDBJ databases">
        <title>The genome of Stappia indica PHM037.</title>
        <authorList>
            <person name="Kacar D."/>
            <person name="Galan B."/>
            <person name="Canedo L."/>
            <person name="Rodriguez P."/>
            <person name="de la Calle F."/>
            <person name="Garcia J.L."/>
        </authorList>
    </citation>
    <scope>NUCLEOTIDE SEQUENCE [LARGE SCALE GENOMIC DNA]</scope>
    <source>
        <strain evidence="3 4">PHM037</strain>
    </source>
</reference>
<accession>A0A857C2Q6</accession>
<dbReference type="Gene3D" id="2.60.120.600">
    <property type="entry name" value="Domain of unknown function DUF1214, C-terminal domain"/>
    <property type="match status" value="1"/>
</dbReference>